<evidence type="ECO:0000313" key="2">
    <source>
        <dbReference type="EMBL" id="CAD5212719.1"/>
    </source>
</evidence>
<dbReference type="AlphaFoldDB" id="A0A811KBL2"/>
<keyword evidence="3" id="KW-1185">Reference proteome</keyword>
<evidence type="ECO:0000256" key="1">
    <source>
        <dbReference type="SAM" id="MobiDB-lite"/>
    </source>
</evidence>
<feature type="region of interest" description="Disordered" evidence="1">
    <location>
        <begin position="382"/>
        <end position="444"/>
    </location>
</feature>
<feature type="compositionally biased region" description="Polar residues" evidence="1">
    <location>
        <begin position="216"/>
        <end position="241"/>
    </location>
</feature>
<feature type="region of interest" description="Disordered" evidence="1">
    <location>
        <begin position="169"/>
        <end position="348"/>
    </location>
</feature>
<gene>
    <name evidence="2" type="ORF">BOKJ2_LOCUS4520</name>
</gene>
<dbReference type="Proteomes" id="UP000614601">
    <property type="component" value="Unassembled WGS sequence"/>
</dbReference>
<organism evidence="2 3">
    <name type="scientific">Bursaphelenchus okinawaensis</name>
    <dbReference type="NCBI Taxonomy" id="465554"/>
    <lineage>
        <taxon>Eukaryota</taxon>
        <taxon>Metazoa</taxon>
        <taxon>Ecdysozoa</taxon>
        <taxon>Nematoda</taxon>
        <taxon>Chromadorea</taxon>
        <taxon>Rhabditida</taxon>
        <taxon>Tylenchina</taxon>
        <taxon>Tylenchomorpha</taxon>
        <taxon>Aphelenchoidea</taxon>
        <taxon>Aphelenchoididae</taxon>
        <taxon>Bursaphelenchus</taxon>
    </lineage>
</organism>
<dbReference type="EMBL" id="CAJFDH010000002">
    <property type="protein sequence ID" value="CAD5212719.1"/>
    <property type="molecule type" value="Genomic_DNA"/>
</dbReference>
<feature type="compositionally biased region" description="Polar residues" evidence="1">
    <location>
        <begin position="406"/>
        <end position="415"/>
    </location>
</feature>
<dbReference type="EMBL" id="CAJFCW020000002">
    <property type="protein sequence ID" value="CAG9097379.1"/>
    <property type="molecule type" value="Genomic_DNA"/>
</dbReference>
<sequence length="444" mass="49363">MNLPSQKPSEVSRFDKPSAEFEKKANTLLNHMQGYRLVDWYNSNDSNIEKANVYREYSTTIRRKTMFQLLMLADHVLSKNDRICFSDILAAFIGNIMENQPAEAEILAKNFDYVCSVIDSFKRYLEGDEYAKELDLIEDSWNFLALTERASIAPAPVVPPRVSTSLTASAASAPTASAPPAHTRSSSLQESPKTIRQLNEEKDCQESEEKIMKIRITSTERSTGNKNDDNLPNSLVASYTPLNGDEVLKSPSFSYPDIDGHNQSPTFSYTDIDGHNVPKSPTFSYTDVDGDNIPQSPPFSYTDSDVDNVPQSPPFLYTDSDGDNVPQSPPFSYTDSDGDNVPKSPTFNTDFKIDSTSQNTSQTNALAIHKTISGIVEAVLDKDDSSEDAKPNNTKKLKSSSRKELNSTLNTSTESLDAKFCDDNALNGPSMIYTGPDPRREYYY</sequence>
<feature type="compositionally biased region" description="Basic and acidic residues" evidence="1">
    <location>
        <begin position="198"/>
        <end position="212"/>
    </location>
</feature>
<comment type="caution">
    <text evidence="2">The sequence shown here is derived from an EMBL/GenBank/DDBJ whole genome shotgun (WGS) entry which is preliminary data.</text>
</comment>
<protein>
    <submittedName>
        <fullName evidence="2">Uncharacterized protein</fullName>
    </submittedName>
</protein>
<accession>A0A811KBL2</accession>
<feature type="compositionally biased region" description="Polar residues" evidence="1">
    <location>
        <begin position="188"/>
        <end position="197"/>
    </location>
</feature>
<feature type="compositionally biased region" description="Low complexity" evidence="1">
    <location>
        <begin position="169"/>
        <end position="187"/>
    </location>
</feature>
<evidence type="ECO:0000313" key="3">
    <source>
        <dbReference type="Proteomes" id="UP000614601"/>
    </source>
</evidence>
<name>A0A811KBL2_9BILA</name>
<reference evidence="2" key="1">
    <citation type="submission" date="2020-09" db="EMBL/GenBank/DDBJ databases">
        <authorList>
            <person name="Kikuchi T."/>
        </authorList>
    </citation>
    <scope>NUCLEOTIDE SEQUENCE</scope>
    <source>
        <strain evidence="2">SH1</strain>
    </source>
</reference>
<proteinExistence type="predicted"/>
<dbReference type="Proteomes" id="UP000783686">
    <property type="component" value="Unassembled WGS sequence"/>
</dbReference>